<feature type="transmembrane region" description="Helical" evidence="7">
    <location>
        <begin position="354"/>
        <end position="374"/>
    </location>
</feature>
<feature type="transmembrane region" description="Helical" evidence="7">
    <location>
        <begin position="464"/>
        <end position="485"/>
    </location>
</feature>
<keyword evidence="2" id="KW-1003">Cell membrane</keyword>
<proteinExistence type="predicted"/>
<evidence type="ECO:0000256" key="3">
    <source>
        <dbReference type="ARBA" id="ARBA00022519"/>
    </source>
</evidence>
<dbReference type="PANTHER" id="PTHR33362">
    <property type="entry name" value="SIALIC ACID TRAP TRANSPORTER PERMEASE PROTEIN SIAT-RELATED"/>
    <property type="match status" value="1"/>
</dbReference>
<feature type="transmembrane region" description="Helical" evidence="7">
    <location>
        <begin position="105"/>
        <end position="123"/>
    </location>
</feature>
<keyword evidence="3" id="KW-0997">Cell inner membrane</keyword>
<dbReference type="RefSeq" id="WP_344987030.1">
    <property type="nucleotide sequence ID" value="NZ_BAABHE010000002.1"/>
</dbReference>
<keyword evidence="6 7" id="KW-0472">Membrane</keyword>
<feature type="transmembrane region" description="Helical" evidence="7">
    <location>
        <begin position="302"/>
        <end position="318"/>
    </location>
</feature>
<evidence type="ECO:0000313" key="10">
    <source>
        <dbReference type="Proteomes" id="UP001183794"/>
    </source>
</evidence>
<evidence type="ECO:0000313" key="9">
    <source>
        <dbReference type="EMBL" id="MDR7348344.1"/>
    </source>
</evidence>
<keyword evidence="4 7" id="KW-0812">Transmembrane</keyword>
<evidence type="ECO:0000256" key="1">
    <source>
        <dbReference type="ARBA" id="ARBA00004429"/>
    </source>
</evidence>
<dbReference type="InterPro" id="IPR004681">
    <property type="entry name" value="TRAP_DctM"/>
</dbReference>
<feature type="transmembrane region" description="Helical" evidence="7">
    <location>
        <begin position="190"/>
        <end position="216"/>
    </location>
</feature>
<gene>
    <name evidence="9" type="ORF">J2S62_002601</name>
</gene>
<dbReference type="Pfam" id="PF06808">
    <property type="entry name" value="DctM"/>
    <property type="match status" value="1"/>
</dbReference>
<protein>
    <submittedName>
        <fullName evidence="9">Tripartite ATP-independent transporter DctM subunit</fullName>
    </submittedName>
</protein>
<feature type="domain" description="TRAP C4-dicarboxylate transport system permease DctM subunit" evidence="8">
    <location>
        <begin position="60"/>
        <end position="488"/>
    </location>
</feature>
<comment type="subcellular location">
    <subcellularLocation>
        <location evidence="1">Cell inner membrane</location>
        <topology evidence="1">Multi-pass membrane protein</topology>
    </subcellularLocation>
</comment>
<feature type="transmembrane region" description="Helical" evidence="7">
    <location>
        <begin position="418"/>
        <end position="443"/>
    </location>
</feature>
<feature type="transmembrane region" description="Helical" evidence="7">
    <location>
        <begin position="330"/>
        <end position="348"/>
    </location>
</feature>
<organism evidence="9 10">
    <name type="scientific">Enteractinococcus fodinae</name>
    <dbReference type="NCBI Taxonomy" id="684663"/>
    <lineage>
        <taxon>Bacteria</taxon>
        <taxon>Bacillati</taxon>
        <taxon>Actinomycetota</taxon>
        <taxon>Actinomycetes</taxon>
        <taxon>Micrococcales</taxon>
        <taxon>Micrococcaceae</taxon>
    </lineage>
</organism>
<accession>A0ABU2B410</accession>
<feature type="transmembrane region" description="Helical" evidence="7">
    <location>
        <begin position="54"/>
        <end position="74"/>
    </location>
</feature>
<reference evidence="9 10" key="1">
    <citation type="submission" date="2023-07" db="EMBL/GenBank/DDBJ databases">
        <title>Sequencing the genomes of 1000 actinobacteria strains.</title>
        <authorList>
            <person name="Klenk H.-P."/>
        </authorList>
    </citation>
    <scope>NUCLEOTIDE SEQUENCE [LARGE SCALE GENOMIC DNA]</scope>
    <source>
        <strain evidence="9 10">DSM 22966</strain>
    </source>
</reference>
<dbReference type="PANTHER" id="PTHR33362:SF5">
    <property type="entry name" value="C4-DICARBOXYLATE TRAP TRANSPORTER LARGE PERMEASE PROTEIN DCTM"/>
    <property type="match status" value="1"/>
</dbReference>
<keyword evidence="10" id="KW-1185">Reference proteome</keyword>
<dbReference type="EMBL" id="JAVDYJ010000001">
    <property type="protein sequence ID" value="MDR7348344.1"/>
    <property type="molecule type" value="Genomic_DNA"/>
</dbReference>
<feature type="transmembrane region" description="Helical" evidence="7">
    <location>
        <begin position="228"/>
        <end position="254"/>
    </location>
</feature>
<feature type="transmembrane region" description="Helical" evidence="7">
    <location>
        <begin position="381"/>
        <end position="406"/>
    </location>
</feature>
<evidence type="ECO:0000256" key="7">
    <source>
        <dbReference type="SAM" id="Phobius"/>
    </source>
</evidence>
<name>A0ABU2B410_9MICC</name>
<dbReference type="InterPro" id="IPR010656">
    <property type="entry name" value="DctM"/>
</dbReference>
<evidence type="ECO:0000259" key="8">
    <source>
        <dbReference type="Pfam" id="PF06808"/>
    </source>
</evidence>
<evidence type="ECO:0000256" key="5">
    <source>
        <dbReference type="ARBA" id="ARBA00022989"/>
    </source>
</evidence>
<sequence>MTVETGKPPVSTTPAILPADTRSRKPTAKALIIGFGLIAVCLVGLFTSTSNAMAGMWCVFLMLVLIFLAVPVALALSIPSIVGVFAISGAPASMNILSTAPYNTVASWSFSVIPAFIFMGMLLTQSGMTTRIYTATDRWFSWLPGGIGVGTTAAGAGLASVSGSTIGMTYTLARAGLPEMLRMGYDRRMAVGTVIIAGLPGALIPPSILLVVYAGIASVPVGPQLVAGAVPGILIAITYAIFILILALIFPKLVGRTKDAKKGPKVTWGERFHSLGQVWGFPVIMIVLFGGLFSGVFTPTEAGAAAALTALALCIFYTRKNQPLKQVSQAAFAAVASTAAIFFIMIGAEMLTRLLAITGLAQIVTDFIVGMGLGRIAFLMILIVVYIILGMFFDTLSMMLLTIPILLPTLEAMDVNPLWFGVFVILLGELGMITPPVGILSFIVHGIAQDPEVNQGQKISLGDVFTSLVWFLPVSVVFLMIMIFFPEMTEVLPNLMESMSGGAPPE</sequence>
<feature type="transmembrane region" description="Helical" evidence="7">
    <location>
        <begin position="275"/>
        <end position="296"/>
    </location>
</feature>
<feature type="transmembrane region" description="Helical" evidence="7">
    <location>
        <begin position="30"/>
        <end position="48"/>
    </location>
</feature>
<dbReference type="Proteomes" id="UP001183794">
    <property type="component" value="Unassembled WGS sequence"/>
</dbReference>
<evidence type="ECO:0000256" key="2">
    <source>
        <dbReference type="ARBA" id="ARBA00022475"/>
    </source>
</evidence>
<comment type="caution">
    <text evidence="9">The sequence shown here is derived from an EMBL/GenBank/DDBJ whole genome shotgun (WGS) entry which is preliminary data.</text>
</comment>
<keyword evidence="5 7" id="KW-1133">Transmembrane helix</keyword>
<evidence type="ECO:0000256" key="4">
    <source>
        <dbReference type="ARBA" id="ARBA00022692"/>
    </source>
</evidence>
<evidence type="ECO:0000256" key="6">
    <source>
        <dbReference type="ARBA" id="ARBA00023136"/>
    </source>
</evidence>